<evidence type="ECO:0000256" key="1">
    <source>
        <dbReference type="SAM" id="Phobius"/>
    </source>
</evidence>
<dbReference type="STRING" id="1470563.SAMN05444000_11926"/>
<accession>A0A1M6PRY9</accession>
<reference evidence="3" key="1">
    <citation type="submission" date="2016-11" db="EMBL/GenBank/DDBJ databases">
        <authorList>
            <person name="Varghese N."/>
            <person name="Submissions S."/>
        </authorList>
    </citation>
    <scope>NUCLEOTIDE SEQUENCE [LARGE SCALE GENOMIC DNA]</scope>
    <source>
        <strain evidence="3">DSM 100564</strain>
    </source>
</reference>
<sequence length="75" mass="7938">MADQHTKPLSVKIESWLPYALPVLGGTIGVAYVNMVPTAFLNPVAGIVLGAVAGRIAAFFIVKAMRKSRRKSGGQ</sequence>
<organism evidence="2 3">
    <name type="scientific">Shimia gijangensis</name>
    <dbReference type="NCBI Taxonomy" id="1470563"/>
    <lineage>
        <taxon>Bacteria</taxon>
        <taxon>Pseudomonadati</taxon>
        <taxon>Pseudomonadota</taxon>
        <taxon>Alphaproteobacteria</taxon>
        <taxon>Rhodobacterales</taxon>
        <taxon>Roseobacteraceae</taxon>
    </lineage>
</organism>
<gene>
    <name evidence="2" type="ORF">SAMN05444000_11926</name>
</gene>
<dbReference type="EMBL" id="FQZQ01000019">
    <property type="protein sequence ID" value="SHK10713.1"/>
    <property type="molecule type" value="Genomic_DNA"/>
</dbReference>
<dbReference type="AlphaFoldDB" id="A0A1M6PRY9"/>
<feature type="transmembrane region" description="Helical" evidence="1">
    <location>
        <begin position="16"/>
        <end position="34"/>
    </location>
</feature>
<dbReference type="RefSeq" id="WP_073254782.1">
    <property type="nucleotide sequence ID" value="NZ_FQZQ01000019.1"/>
</dbReference>
<keyword evidence="1" id="KW-0472">Membrane</keyword>
<keyword evidence="1" id="KW-0812">Transmembrane</keyword>
<evidence type="ECO:0000313" key="3">
    <source>
        <dbReference type="Proteomes" id="UP000183982"/>
    </source>
</evidence>
<dbReference type="Proteomes" id="UP000183982">
    <property type="component" value="Unassembled WGS sequence"/>
</dbReference>
<name>A0A1M6PRY9_9RHOB</name>
<feature type="transmembrane region" description="Helical" evidence="1">
    <location>
        <begin position="40"/>
        <end position="62"/>
    </location>
</feature>
<keyword evidence="3" id="KW-1185">Reference proteome</keyword>
<protein>
    <submittedName>
        <fullName evidence="2">Uncharacterized protein</fullName>
    </submittedName>
</protein>
<evidence type="ECO:0000313" key="2">
    <source>
        <dbReference type="EMBL" id="SHK10713.1"/>
    </source>
</evidence>
<keyword evidence="1" id="KW-1133">Transmembrane helix</keyword>
<proteinExistence type="predicted"/>